<feature type="compositionally biased region" description="Basic and acidic residues" evidence="2">
    <location>
        <begin position="273"/>
        <end position="284"/>
    </location>
</feature>
<reference evidence="3" key="2">
    <citation type="submission" date="2025-08" db="UniProtKB">
        <authorList>
            <consortium name="Ensembl"/>
        </authorList>
    </citation>
    <scope>IDENTIFICATION</scope>
    <source>
        <strain evidence="3">Hd-rR</strain>
    </source>
</reference>
<feature type="coiled-coil region" evidence="1">
    <location>
        <begin position="59"/>
        <end position="86"/>
    </location>
</feature>
<keyword evidence="4" id="KW-1185">Reference proteome</keyword>
<keyword evidence="1" id="KW-0175">Coiled coil</keyword>
<dbReference type="InParanoid" id="A0A3B3IA11"/>
<dbReference type="PANTHER" id="PTHR15715">
    <property type="entry name" value="CENTROSOMAL PROTEIN OF 170 KDA"/>
    <property type="match status" value="1"/>
</dbReference>
<dbReference type="GO" id="GO:0007338">
    <property type="term" value="P:single fertilization"/>
    <property type="evidence" value="ECO:0000318"/>
    <property type="project" value="GO_Central"/>
</dbReference>
<feature type="region of interest" description="Disordered" evidence="2">
    <location>
        <begin position="273"/>
        <end position="306"/>
    </location>
</feature>
<dbReference type="Ensembl" id="ENSORLT00000028014.1">
    <property type="protein sequence ID" value="ENSORLP00000040745.1"/>
    <property type="gene ID" value="ENSORLG00000030249.1"/>
</dbReference>
<reference evidence="3 4" key="1">
    <citation type="journal article" date="2007" name="Nature">
        <title>The medaka draft genome and insights into vertebrate genome evolution.</title>
        <authorList>
            <person name="Kasahara M."/>
            <person name="Naruse K."/>
            <person name="Sasaki S."/>
            <person name="Nakatani Y."/>
            <person name="Qu W."/>
            <person name="Ahsan B."/>
            <person name="Yamada T."/>
            <person name="Nagayasu Y."/>
            <person name="Doi K."/>
            <person name="Kasai Y."/>
            <person name="Jindo T."/>
            <person name="Kobayashi D."/>
            <person name="Shimada A."/>
            <person name="Toyoda A."/>
            <person name="Kuroki Y."/>
            <person name="Fujiyama A."/>
            <person name="Sasaki T."/>
            <person name="Shimizu A."/>
            <person name="Asakawa S."/>
            <person name="Shimizu N."/>
            <person name="Hashimoto S."/>
            <person name="Yang J."/>
            <person name="Lee Y."/>
            <person name="Matsushima K."/>
            <person name="Sugano S."/>
            <person name="Sakaizumi M."/>
            <person name="Narita T."/>
            <person name="Ohishi K."/>
            <person name="Haga S."/>
            <person name="Ohta F."/>
            <person name="Nomoto H."/>
            <person name="Nogata K."/>
            <person name="Morishita T."/>
            <person name="Endo T."/>
            <person name="Shin-I T."/>
            <person name="Takeda H."/>
            <person name="Morishita S."/>
            <person name="Kohara Y."/>
        </authorList>
    </citation>
    <scope>NUCLEOTIDE SEQUENCE [LARGE SCALE GENOMIC DNA]</scope>
    <source>
        <strain evidence="3 4">Hd-rR</strain>
    </source>
</reference>
<proteinExistence type="predicted"/>
<dbReference type="Proteomes" id="UP000001038">
    <property type="component" value="Chromosome 23"/>
</dbReference>
<evidence type="ECO:0008006" key="5">
    <source>
        <dbReference type="Google" id="ProtNLM"/>
    </source>
</evidence>
<evidence type="ECO:0000256" key="2">
    <source>
        <dbReference type="SAM" id="MobiDB-lite"/>
    </source>
</evidence>
<evidence type="ECO:0000256" key="1">
    <source>
        <dbReference type="SAM" id="Coils"/>
    </source>
</evidence>
<feature type="coiled-coil region" evidence="1">
    <location>
        <begin position="119"/>
        <end position="258"/>
    </location>
</feature>
<name>A0A3B3IA11_ORYLA</name>
<dbReference type="GO" id="GO:0001675">
    <property type="term" value="P:acrosome assembly"/>
    <property type="evidence" value="ECO:0000318"/>
    <property type="project" value="GO_Central"/>
</dbReference>
<sequence>MTFDLCFRACDSAPFVLADELQDDTLIMGVRDPSCQHTEDEGHVKKRQHEKEAEGKGAALKSKEELKELRAQLVQLLLRLEETQEVSQKHEQGCEELQGLLEDERLASAHQAESFTRHIQTLQVQFRSAQDEVNRLQEEREGELKEVQQELRLAQEEVLVLQQAAEEAAADSESDIAYLQEELCRLKAELQALHATVAKYELEINSLRAELNTETLNPCSKVEAARLQEEVWSLTCERQTLSGDNRHLSNRVERLQQQGDVCDEVYLAIKEKLTTEPHPHRKADPCAPPSQAGPEQLDSAAVQGDNSRSEISSLKVQLRWAEETAQKVQKECDTVKTELVELQVLYDSSQRERTSLALELQRCKAELQKLLLRSPQDCTPQSEPPLLSTPIIGLIVIVALIWCWWEELSS</sequence>
<dbReference type="STRING" id="8090.ENSORLP00000040745"/>
<evidence type="ECO:0000313" key="4">
    <source>
        <dbReference type="Proteomes" id="UP000001038"/>
    </source>
</evidence>
<protein>
    <recommendedName>
        <fullName evidence="5">Coiled-coil domain containing 136b</fullName>
    </recommendedName>
</protein>
<accession>A0A3B3IA11</accession>
<dbReference type="PANTHER" id="PTHR15715:SF26">
    <property type="entry name" value="COILED-COIL DOMAIN-CONTAINING PROTEIN 136"/>
    <property type="match status" value="1"/>
</dbReference>
<dbReference type="GO" id="GO:0002080">
    <property type="term" value="C:acrosomal membrane"/>
    <property type="evidence" value="ECO:0000318"/>
    <property type="project" value="GO_Central"/>
</dbReference>
<dbReference type="Bgee" id="ENSORLG00000030249">
    <property type="expression patterns" value="Expressed in brain and 4 other cell types or tissues"/>
</dbReference>
<feature type="coiled-coil region" evidence="1">
    <location>
        <begin position="311"/>
        <end position="345"/>
    </location>
</feature>
<dbReference type="AlphaFoldDB" id="A0A3B3IA11"/>
<dbReference type="InterPro" id="IPR051176">
    <property type="entry name" value="Cent_Immune-Sig_Mod"/>
</dbReference>
<organism evidence="3 4">
    <name type="scientific">Oryzias latipes</name>
    <name type="common">Japanese rice fish</name>
    <name type="synonym">Japanese killifish</name>
    <dbReference type="NCBI Taxonomy" id="8090"/>
    <lineage>
        <taxon>Eukaryota</taxon>
        <taxon>Metazoa</taxon>
        <taxon>Chordata</taxon>
        <taxon>Craniata</taxon>
        <taxon>Vertebrata</taxon>
        <taxon>Euteleostomi</taxon>
        <taxon>Actinopterygii</taxon>
        <taxon>Neopterygii</taxon>
        <taxon>Teleostei</taxon>
        <taxon>Neoteleostei</taxon>
        <taxon>Acanthomorphata</taxon>
        <taxon>Ovalentaria</taxon>
        <taxon>Atherinomorphae</taxon>
        <taxon>Beloniformes</taxon>
        <taxon>Adrianichthyidae</taxon>
        <taxon>Oryziinae</taxon>
        <taxon>Oryzias</taxon>
    </lineage>
</organism>
<evidence type="ECO:0000313" key="3">
    <source>
        <dbReference type="Ensembl" id="ENSORLP00000040745.1"/>
    </source>
</evidence>
<feature type="region of interest" description="Disordered" evidence="2">
    <location>
        <begin position="34"/>
        <end position="59"/>
    </location>
</feature>
<feature type="compositionally biased region" description="Basic and acidic residues" evidence="2">
    <location>
        <begin position="37"/>
        <end position="59"/>
    </location>
</feature>
<reference evidence="3" key="3">
    <citation type="submission" date="2025-09" db="UniProtKB">
        <authorList>
            <consortium name="Ensembl"/>
        </authorList>
    </citation>
    <scope>IDENTIFICATION</scope>
    <source>
        <strain evidence="3">Hd-rR</strain>
    </source>
</reference>
<gene>
    <name evidence="3" type="primary">LOC110014053</name>
</gene>
<dbReference type="GeneTree" id="ENSGT00940000159122"/>